<keyword evidence="4" id="KW-0645">Protease</keyword>
<evidence type="ECO:0000259" key="9">
    <source>
        <dbReference type="Pfam" id="PF01431"/>
    </source>
</evidence>
<evidence type="ECO:0000256" key="8">
    <source>
        <dbReference type="ARBA" id="ARBA00023049"/>
    </source>
</evidence>
<evidence type="ECO:0000256" key="2">
    <source>
        <dbReference type="ARBA" id="ARBA00004401"/>
    </source>
</evidence>
<proteinExistence type="inferred from homology"/>
<evidence type="ECO:0000256" key="6">
    <source>
        <dbReference type="ARBA" id="ARBA00022801"/>
    </source>
</evidence>
<dbReference type="Pfam" id="PF05649">
    <property type="entry name" value="Peptidase_M13_N"/>
    <property type="match status" value="1"/>
</dbReference>
<keyword evidence="8" id="KW-0482">Metalloprotease</keyword>
<organism evidence="11 12">
    <name type="scientific">Ranatra chinensis</name>
    <dbReference type="NCBI Taxonomy" id="642074"/>
    <lineage>
        <taxon>Eukaryota</taxon>
        <taxon>Metazoa</taxon>
        <taxon>Ecdysozoa</taxon>
        <taxon>Arthropoda</taxon>
        <taxon>Hexapoda</taxon>
        <taxon>Insecta</taxon>
        <taxon>Pterygota</taxon>
        <taxon>Neoptera</taxon>
        <taxon>Paraneoptera</taxon>
        <taxon>Hemiptera</taxon>
        <taxon>Heteroptera</taxon>
        <taxon>Panheteroptera</taxon>
        <taxon>Nepomorpha</taxon>
        <taxon>Nepidae</taxon>
        <taxon>Ranatrinae</taxon>
        <taxon>Ranatra</taxon>
    </lineage>
</organism>
<dbReference type="InterPro" id="IPR018497">
    <property type="entry name" value="Peptidase_M13_C"/>
</dbReference>
<comment type="caution">
    <text evidence="11">The sequence shown here is derived from an EMBL/GenBank/DDBJ whole genome shotgun (WGS) entry which is preliminary data.</text>
</comment>
<dbReference type="InterPro" id="IPR008753">
    <property type="entry name" value="Peptidase_M13_N"/>
</dbReference>
<dbReference type="EMBL" id="JBFDAA010000012">
    <property type="protein sequence ID" value="KAL1123143.1"/>
    <property type="molecule type" value="Genomic_DNA"/>
</dbReference>
<gene>
    <name evidence="11" type="ORF">AAG570_002230</name>
</gene>
<dbReference type="Proteomes" id="UP001558652">
    <property type="component" value="Unassembled WGS sequence"/>
</dbReference>
<protein>
    <submittedName>
        <fullName evidence="11">Uncharacterized protein</fullName>
    </submittedName>
</protein>
<evidence type="ECO:0000256" key="1">
    <source>
        <dbReference type="ARBA" id="ARBA00001947"/>
    </source>
</evidence>
<sequence>MLRESLDNILKDLLEQPIRAHDSAAYVKAKNLYRSCINYDILKRRGIQPLLDLLEKLGGWPLLDANWDDGQFDWIWLMAQLRLYNNDILISEWVGPDIRDSDEYIIQLDQTILGLPTRDYYLLPVNEQYLEAYKTYMIRVAILLGATRKRAEQQVHQILDFEIALAKIMSAPDERRNVSELYQRMTVGELSATVPQVDWQRYLTIVLRRKCRLSEEVVIFALRYVEDLVSLLARTEPRTVANYLLWRFVRHRVNNLDDRFQEAKQRFYFVLFGREESPPRWKNCITQVNTNMGMAVGAMFVTKYFDEYSKNDTLIMTKGIQQAFQEIVRTTTWIDDDTKFLASEKISAMNLRIGYPDFILIKNQLDDRYKDVVINEEKYFENTLNILEHLTRIEQGHLGCPVNKTVWNTAPAVVNAYYSRNKNQIMFPAGILQPPFYHRYFPKSLNYGGIGVVIGHEITHGFDDKGRLFDKFGNLHRWWKDQAIDNFHRKAQCIIEQYSKYVVQEVGMQIDGINTQGENIADNGGIKQAFRAYKKWLSCHGYRGESLPGLNLTGGKLFFLNFAQVWCGDTRPAASRNKLKTAVHSPGRFRVIGTLSNSVDFSEVFKCPIGSPMNPEKKCSVW</sequence>
<evidence type="ECO:0000256" key="5">
    <source>
        <dbReference type="ARBA" id="ARBA00022723"/>
    </source>
</evidence>
<evidence type="ECO:0000256" key="3">
    <source>
        <dbReference type="ARBA" id="ARBA00007357"/>
    </source>
</evidence>
<dbReference type="GO" id="GO:0006508">
    <property type="term" value="P:proteolysis"/>
    <property type="evidence" value="ECO:0007669"/>
    <property type="project" value="UniProtKB-KW"/>
</dbReference>
<dbReference type="Pfam" id="PF01431">
    <property type="entry name" value="Peptidase_M13"/>
    <property type="match status" value="1"/>
</dbReference>
<keyword evidence="7" id="KW-0862">Zinc</keyword>
<dbReference type="AlphaFoldDB" id="A0ABD0YTM2"/>
<dbReference type="InterPro" id="IPR000718">
    <property type="entry name" value="Peptidase_M13"/>
</dbReference>
<evidence type="ECO:0000313" key="12">
    <source>
        <dbReference type="Proteomes" id="UP001558652"/>
    </source>
</evidence>
<dbReference type="PANTHER" id="PTHR11733:SF238">
    <property type="entry name" value="FI07649P-RELATED"/>
    <property type="match status" value="1"/>
</dbReference>
<dbReference type="PROSITE" id="PS51885">
    <property type="entry name" value="NEPRILYSIN"/>
    <property type="match status" value="1"/>
</dbReference>
<evidence type="ECO:0000259" key="10">
    <source>
        <dbReference type="Pfam" id="PF05649"/>
    </source>
</evidence>
<dbReference type="PRINTS" id="PR00786">
    <property type="entry name" value="NEPRILYSIN"/>
</dbReference>
<dbReference type="CDD" id="cd08662">
    <property type="entry name" value="M13"/>
    <property type="match status" value="1"/>
</dbReference>
<dbReference type="Gene3D" id="3.40.390.10">
    <property type="entry name" value="Collagenase (Catalytic Domain)"/>
    <property type="match status" value="1"/>
</dbReference>
<dbReference type="InterPro" id="IPR042089">
    <property type="entry name" value="Peptidase_M13_dom_2"/>
</dbReference>
<dbReference type="GO" id="GO:0005886">
    <property type="term" value="C:plasma membrane"/>
    <property type="evidence" value="ECO:0007669"/>
    <property type="project" value="UniProtKB-SubCell"/>
</dbReference>
<reference evidence="11 12" key="1">
    <citation type="submission" date="2024-07" db="EMBL/GenBank/DDBJ databases">
        <title>Chromosome-level genome assembly of the water stick insect Ranatra chinensis (Heteroptera: Nepidae).</title>
        <authorList>
            <person name="Liu X."/>
        </authorList>
    </citation>
    <scope>NUCLEOTIDE SEQUENCE [LARGE SCALE GENOMIC DNA]</scope>
    <source>
        <strain evidence="11">Cailab_2021Rc</strain>
        <tissue evidence="11">Muscle</tissue>
    </source>
</reference>
<dbReference type="InterPro" id="IPR024079">
    <property type="entry name" value="MetalloPept_cat_dom_sf"/>
</dbReference>
<evidence type="ECO:0000256" key="4">
    <source>
        <dbReference type="ARBA" id="ARBA00022670"/>
    </source>
</evidence>
<name>A0ABD0YTM2_9HEMI</name>
<keyword evidence="6" id="KW-0378">Hydrolase</keyword>
<keyword evidence="12" id="KW-1185">Reference proteome</keyword>
<evidence type="ECO:0000313" key="11">
    <source>
        <dbReference type="EMBL" id="KAL1123143.1"/>
    </source>
</evidence>
<feature type="domain" description="Peptidase M13 C-terminal" evidence="9">
    <location>
        <begin position="415"/>
        <end position="621"/>
    </location>
</feature>
<comment type="cofactor">
    <cofactor evidence="1">
        <name>Zn(2+)</name>
        <dbReference type="ChEBI" id="CHEBI:29105"/>
    </cofactor>
</comment>
<dbReference type="SUPFAM" id="SSF55486">
    <property type="entry name" value="Metalloproteases ('zincins'), catalytic domain"/>
    <property type="match status" value="1"/>
</dbReference>
<dbReference type="GO" id="GO:0008237">
    <property type="term" value="F:metallopeptidase activity"/>
    <property type="evidence" value="ECO:0007669"/>
    <property type="project" value="UniProtKB-KW"/>
</dbReference>
<dbReference type="PANTHER" id="PTHR11733">
    <property type="entry name" value="ZINC METALLOPROTEASE FAMILY M13 NEPRILYSIN-RELATED"/>
    <property type="match status" value="1"/>
</dbReference>
<keyword evidence="5" id="KW-0479">Metal-binding</keyword>
<dbReference type="Gene3D" id="1.10.1380.10">
    <property type="entry name" value="Neutral endopeptidase , domain2"/>
    <property type="match status" value="1"/>
</dbReference>
<comment type="subcellular location">
    <subcellularLocation>
        <location evidence="2">Cell membrane</location>
        <topology evidence="2">Single-pass type II membrane protein</topology>
    </subcellularLocation>
</comment>
<evidence type="ECO:0000256" key="7">
    <source>
        <dbReference type="ARBA" id="ARBA00022833"/>
    </source>
</evidence>
<comment type="similarity">
    <text evidence="3">Belongs to the peptidase M13 family.</text>
</comment>
<dbReference type="GO" id="GO:0046872">
    <property type="term" value="F:metal ion binding"/>
    <property type="evidence" value="ECO:0007669"/>
    <property type="project" value="UniProtKB-KW"/>
</dbReference>
<accession>A0ABD0YTM2</accession>
<feature type="domain" description="Peptidase M13 N-terminal" evidence="10">
    <location>
        <begin position="1"/>
        <end position="356"/>
    </location>
</feature>